<comment type="caution">
    <text evidence="2">The sequence shown here is derived from an EMBL/GenBank/DDBJ whole genome shotgun (WGS) entry which is preliminary data.</text>
</comment>
<evidence type="ECO:0000313" key="3">
    <source>
        <dbReference type="Proteomes" id="UP000297871"/>
    </source>
</evidence>
<feature type="non-terminal residue" evidence="2">
    <location>
        <position position="1"/>
    </location>
</feature>
<evidence type="ECO:0000259" key="1">
    <source>
        <dbReference type="PROSITE" id="PS51781"/>
    </source>
</evidence>
<dbReference type="PROSITE" id="PS51781">
    <property type="entry name" value="SH3B"/>
    <property type="match status" value="1"/>
</dbReference>
<feature type="domain" description="SH3b" evidence="1">
    <location>
        <begin position="13"/>
        <end position="85"/>
    </location>
</feature>
<organism evidence="2 3">
    <name type="scientific">Leptospira koniambonensis</name>
    <dbReference type="NCBI Taxonomy" id="2484950"/>
    <lineage>
        <taxon>Bacteria</taxon>
        <taxon>Pseudomonadati</taxon>
        <taxon>Spirochaetota</taxon>
        <taxon>Spirochaetia</taxon>
        <taxon>Leptospirales</taxon>
        <taxon>Leptospiraceae</taxon>
        <taxon>Leptospira</taxon>
    </lineage>
</organism>
<dbReference type="Gene3D" id="2.30.30.40">
    <property type="entry name" value="SH3 Domains"/>
    <property type="match status" value="1"/>
</dbReference>
<protein>
    <submittedName>
        <fullName evidence="2">SH3 domain-containing protein</fullName>
    </submittedName>
</protein>
<dbReference type="Pfam" id="PF08239">
    <property type="entry name" value="SH3_3"/>
    <property type="match status" value="1"/>
</dbReference>
<dbReference type="EMBL" id="RQFY01000003">
    <property type="protein sequence ID" value="TGL35919.1"/>
    <property type="molecule type" value="Genomic_DNA"/>
</dbReference>
<sequence>SILFLIIPSIVIGDEIVVIGKIVNIRENPSISGKVIASVAIGDSLNEIAETATFEVIDNRRAKWYKVSKNNIIGWIFGGYTSKFTSLNTEDLIKIGRELVKRNPIFAKNISKRILSEPSVELHYGPDTISSHGEGKTISRIADCYISGFQDFESADKNSLIENIRKAVQGNDAKLLASYGSCDMSGAICNSGVWFDSSKEALISHIFKKISTHNLKVVIGSQSLEYTFGDKSLQFEFRKTDVHNWNWTGVCFSNNIFD</sequence>
<evidence type="ECO:0000313" key="2">
    <source>
        <dbReference type="EMBL" id="TGL35919.1"/>
    </source>
</evidence>
<keyword evidence="3" id="KW-1185">Reference proteome</keyword>
<dbReference type="RefSeq" id="WP_135613997.1">
    <property type="nucleotide sequence ID" value="NZ_RQFY01000003.1"/>
</dbReference>
<reference evidence="2" key="1">
    <citation type="journal article" date="2019" name="PLoS Negl. Trop. Dis.">
        <title>Revisiting the worldwide diversity of Leptospira species in the environment.</title>
        <authorList>
            <person name="Vincent A.T."/>
            <person name="Schiettekatte O."/>
            <person name="Bourhy P."/>
            <person name="Veyrier F.J."/>
            <person name="Picardeau M."/>
        </authorList>
    </citation>
    <scope>NUCLEOTIDE SEQUENCE [LARGE SCALE GENOMIC DNA]</scope>
    <source>
        <strain evidence="2">201800265</strain>
    </source>
</reference>
<dbReference type="OrthoDB" id="317179at2"/>
<dbReference type="AlphaFoldDB" id="A0A4V6QLV3"/>
<dbReference type="Proteomes" id="UP000297871">
    <property type="component" value="Unassembled WGS sequence"/>
</dbReference>
<proteinExistence type="predicted"/>
<accession>A0A4V6QLV3</accession>
<dbReference type="InterPro" id="IPR003646">
    <property type="entry name" value="SH3-like_bac-type"/>
</dbReference>
<gene>
    <name evidence="2" type="ORF">EHQ52_04000</name>
</gene>
<name>A0A4V6QLV3_9LEPT</name>